<dbReference type="EC" id="2.1.1.190" evidence="7"/>
<dbReference type="EMBL" id="QSHM01000008">
    <property type="protein sequence ID" value="RHC12982.1"/>
    <property type="molecule type" value="Genomic_DNA"/>
</dbReference>
<dbReference type="Gene3D" id="2.40.50.1070">
    <property type="match status" value="1"/>
</dbReference>
<reference evidence="7 8" key="1">
    <citation type="submission" date="2018-08" db="EMBL/GenBank/DDBJ databases">
        <title>A genome reference for cultivated species of the human gut microbiota.</title>
        <authorList>
            <person name="Zou Y."/>
            <person name="Xue W."/>
            <person name="Luo G."/>
        </authorList>
    </citation>
    <scope>NUCLEOTIDE SEQUENCE [LARGE SCALE GENOMIC DNA]</scope>
    <source>
        <strain evidence="7 8">AM37-3BH</strain>
    </source>
</reference>
<evidence type="ECO:0000313" key="8">
    <source>
        <dbReference type="Proteomes" id="UP000285844"/>
    </source>
</evidence>
<dbReference type="InterPro" id="IPR029063">
    <property type="entry name" value="SAM-dependent_MTases_sf"/>
</dbReference>
<evidence type="ECO:0000313" key="7">
    <source>
        <dbReference type="EMBL" id="RHC12982.1"/>
    </source>
</evidence>
<feature type="active site" evidence="5">
    <location>
        <position position="440"/>
    </location>
</feature>
<comment type="similarity">
    <text evidence="4">Belongs to the class I-like SAM-binding methyltransferase superfamily. RNA M5U methyltransferase family.</text>
</comment>
<dbReference type="Proteomes" id="UP000285844">
    <property type="component" value="Unassembled WGS sequence"/>
</dbReference>
<gene>
    <name evidence="7" type="ORF">DW858_08335</name>
</gene>
<organism evidence="7 8">
    <name type="scientific">Lachnospira eligens</name>
    <dbReference type="NCBI Taxonomy" id="39485"/>
    <lineage>
        <taxon>Bacteria</taxon>
        <taxon>Bacillati</taxon>
        <taxon>Bacillota</taxon>
        <taxon>Clostridia</taxon>
        <taxon>Lachnospirales</taxon>
        <taxon>Lachnospiraceae</taxon>
        <taxon>Lachnospira</taxon>
    </lineage>
</organism>
<dbReference type="PANTHER" id="PTHR11061:SF30">
    <property type="entry name" value="TRNA (URACIL(54)-C(5))-METHYLTRANSFERASE"/>
    <property type="match status" value="1"/>
</dbReference>
<dbReference type="InterPro" id="IPR030390">
    <property type="entry name" value="MeTrfase_TrmA_AS"/>
</dbReference>
<proteinExistence type="inferred from homology"/>
<dbReference type="SUPFAM" id="SSF53335">
    <property type="entry name" value="S-adenosyl-L-methionine-dependent methyltransferases"/>
    <property type="match status" value="1"/>
</dbReference>
<dbReference type="PROSITE" id="PS50926">
    <property type="entry name" value="TRAM"/>
    <property type="match status" value="1"/>
</dbReference>
<dbReference type="NCBIfam" id="TIGR00479">
    <property type="entry name" value="rumA"/>
    <property type="match status" value="1"/>
</dbReference>
<dbReference type="InterPro" id="IPR002792">
    <property type="entry name" value="TRAM_dom"/>
</dbReference>
<dbReference type="PROSITE" id="PS01230">
    <property type="entry name" value="TRMA_1"/>
    <property type="match status" value="1"/>
</dbReference>
<keyword evidence="3 4" id="KW-0949">S-adenosyl-L-methionine</keyword>
<evidence type="ECO:0000256" key="4">
    <source>
        <dbReference type="PROSITE-ProRule" id="PRU01024"/>
    </source>
</evidence>
<dbReference type="SUPFAM" id="SSF50249">
    <property type="entry name" value="Nucleic acid-binding proteins"/>
    <property type="match status" value="1"/>
</dbReference>
<dbReference type="PROSITE" id="PS51687">
    <property type="entry name" value="SAM_MT_RNA_M5U"/>
    <property type="match status" value="1"/>
</dbReference>
<accession>A0A413YV64</accession>
<dbReference type="GO" id="GO:0070475">
    <property type="term" value="P:rRNA base methylation"/>
    <property type="evidence" value="ECO:0007669"/>
    <property type="project" value="TreeGrafter"/>
</dbReference>
<dbReference type="GO" id="GO:0070041">
    <property type="term" value="F:rRNA (uridine-C5-)-methyltransferase activity"/>
    <property type="evidence" value="ECO:0007669"/>
    <property type="project" value="TreeGrafter"/>
</dbReference>
<dbReference type="InterPro" id="IPR010280">
    <property type="entry name" value="U5_MeTrfase_fam"/>
</dbReference>
<comment type="caution">
    <text evidence="7">The sequence shown here is derived from an EMBL/GenBank/DDBJ whole genome shotgun (WGS) entry which is preliminary data.</text>
</comment>
<dbReference type="PANTHER" id="PTHR11061">
    <property type="entry name" value="RNA M5U METHYLTRANSFERASE"/>
    <property type="match status" value="1"/>
</dbReference>
<evidence type="ECO:0000256" key="2">
    <source>
        <dbReference type="ARBA" id="ARBA00022679"/>
    </source>
</evidence>
<dbReference type="RefSeq" id="WP_118362737.1">
    <property type="nucleotide sequence ID" value="NZ_QSHM01000008.1"/>
</dbReference>
<sequence>MSFKKDDKVTFVIEDIGTGGEGIGKVDGYTLFVKDAIIGDKIEAKIIKAKKNYGYARLEKIIEASSDRVTPACPVARQCGGCQIQQMSYQAQLRFKENLVDDNLKRIGKIEGYEFFPAIGMEEPFRYRNKAQYPVGTAKDGSIVMGFYAGRTHSIISCTDCKIGAVENQYILAVIKSWMELNGVAPYDEQTGRGLVRHVLIRTGFHTDEIMVCLVINGTKMSDKLKESLVGRLTEVSLDSDISTDKCIKSIMLNFNTENTNVILGRQCETLWGKSYIEDYIGDIKYQISPLSFFQVNPRQTEKLYGKALEYAGLTGNETVWDLYCGIGTISLFLAKNARKVYGVEIVPQAIEDAKNNAAINGIDNAEFFVGKAEEVVPHFYEEMARLAADTSATEAQREEAKKSITPDVVVVDPPRKGCDESLLDTIVKMSPERIVYVSCDSATLARDLGLLAAKGYKTVKVQPVDQFSHTVHVESVAMILKEQPAID</sequence>
<feature type="binding site" evidence="4">
    <location>
        <position position="413"/>
    </location>
    <ligand>
        <name>S-adenosyl-L-methionine</name>
        <dbReference type="ChEBI" id="CHEBI:59789"/>
    </ligand>
</feature>
<dbReference type="InterPro" id="IPR012340">
    <property type="entry name" value="NA-bd_OB-fold"/>
</dbReference>
<dbReference type="Gene3D" id="2.40.50.140">
    <property type="entry name" value="Nucleic acid-binding proteins"/>
    <property type="match status" value="1"/>
</dbReference>
<feature type="binding site" evidence="4">
    <location>
        <position position="345"/>
    </location>
    <ligand>
        <name>S-adenosyl-L-methionine</name>
        <dbReference type="ChEBI" id="CHEBI:59789"/>
    </ligand>
</feature>
<dbReference type="Pfam" id="PF05958">
    <property type="entry name" value="tRNA_U5-meth_tr"/>
    <property type="match status" value="1"/>
</dbReference>
<dbReference type="FunFam" id="2.40.50.1070:FF:000003">
    <property type="entry name" value="23S rRNA (Uracil-5-)-methyltransferase RumA"/>
    <property type="match status" value="1"/>
</dbReference>
<dbReference type="Pfam" id="PF01938">
    <property type="entry name" value="TRAM"/>
    <property type="match status" value="1"/>
</dbReference>
<dbReference type="AlphaFoldDB" id="A0A413YV64"/>
<evidence type="ECO:0000256" key="1">
    <source>
        <dbReference type="ARBA" id="ARBA00022603"/>
    </source>
</evidence>
<keyword evidence="1 4" id="KW-0489">Methyltransferase</keyword>
<dbReference type="Gene3D" id="3.40.50.150">
    <property type="entry name" value="Vaccinia Virus protein VP39"/>
    <property type="match status" value="1"/>
</dbReference>
<feature type="active site" description="Nucleophile" evidence="4">
    <location>
        <position position="440"/>
    </location>
</feature>
<dbReference type="FunFam" id="2.40.50.140:FF:000097">
    <property type="entry name" value="23S rRNA (uracil(1939)-C(5))-methyltransferase RlmD"/>
    <property type="match status" value="1"/>
</dbReference>
<feature type="binding site" evidence="4">
    <location>
        <position position="295"/>
    </location>
    <ligand>
        <name>S-adenosyl-L-methionine</name>
        <dbReference type="ChEBI" id="CHEBI:59789"/>
    </ligand>
</feature>
<evidence type="ECO:0000256" key="3">
    <source>
        <dbReference type="ARBA" id="ARBA00022691"/>
    </source>
</evidence>
<evidence type="ECO:0000256" key="5">
    <source>
        <dbReference type="PROSITE-ProRule" id="PRU10015"/>
    </source>
</evidence>
<feature type="domain" description="TRAM" evidence="6">
    <location>
        <begin position="2"/>
        <end position="60"/>
    </location>
</feature>
<feature type="binding site" evidence="4">
    <location>
        <position position="324"/>
    </location>
    <ligand>
        <name>S-adenosyl-L-methionine</name>
        <dbReference type="ChEBI" id="CHEBI:59789"/>
    </ligand>
</feature>
<keyword evidence="2 4" id="KW-0808">Transferase</keyword>
<dbReference type="CDD" id="cd02440">
    <property type="entry name" value="AdoMet_MTases"/>
    <property type="match status" value="1"/>
</dbReference>
<name>A0A413YV64_9FIRM</name>
<protein>
    <submittedName>
        <fullName evidence="7">23S rRNA (Uracil(1939)-C(5))-methyltransferase RlmD</fullName>
        <ecNumber evidence="7">2.1.1.190</ecNumber>
    </submittedName>
</protein>
<evidence type="ECO:0000259" key="6">
    <source>
        <dbReference type="PROSITE" id="PS50926"/>
    </source>
</evidence>